<dbReference type="PATRIC" id="fig|43658.5.peg.3830"/>
<comment type="subcellular location">
    <subcellularLocation>
        <location evidence="3 12">Cytoplasm</location>
    </subcellularLocation>
</comment>
<evidence type="ECO:0000256" key="4">
    <source>
        <dbReference type="ARBA" id="ARBA00004659"/>
    </source>
</evidence>
<evidence type="ECO:0000256" key="2">
    <source>
        <dbReference type="ARBA" id="ARBA00003968"/>
    </source>
</evidence>
<dbReference type="PANTHER" id="PTHR11776">
    <property type="entry name" value="ADENINE PHOSPHORIBOSYLTRANSFERASE"/>
    <property type="match status" value="1"/>
</dbReference>
<dbReference type="UniPathway" id="UPA00588">
    <property type="reaction ID" value="UER00646"/>
</dbReference>
<dbReference type="InterPro" id="IPR000836">
    <property type="entry name" value="PRTase_dom"/>
</dbReference>
<dbReference type="Proteomes" id="UP000033452">
    <property type="component" value="Unassembled WGS sequence"/>
</dbReference>
<evidence type="ECO:0000259" key="13">
    <source>
        <dbReference type="Pfam" id="PF00156"/>
    </source>
</evidence>
<dbReference type="GO" id="GO:0006166">
    <property type="term" value="P:purine ribonucleoside salvage"/>
    <property type="evidence" value="ECO:0007669"/>
    <property type="project" value="UniProtKB-UniRule"/>
</dbReference>
<evidence type="ECO:0000256" key="1">
    <source>
        <dbReference type="ARBA" id="ARBA00000868"/>
    </source>
</evidence>
<sequence length="181" mass="19590">MTQANLSLIKDSIATVPNYPKEGIMFRDVTTLLANPAAFKATMDCLVDAYKDQGFTKIIGTESRGFIFGAPLAYELGLPFIPVRKPGKLPREVISQSYQLEYGEDVLELHVDAIEEGDKVLLVDDLLATGGTIEATAKLVERLGGKATDAAFVISLPELGGEKRVADMGIKVLKLVEFDGE</sequence>
<comment type="similarity">
    <text evidence="5 12">Belongs to the purine/pyrimidine phosphoribosyltransferase family.</text>
</comment>
<comment type="caution">
    <text evidence="14">The sequence shown here is derived from an EMBL/GenBank/DDBJ whole genome shotgun (WGS) entry which is preliminary data.</text>
</comment>
<dbReference type="Gene3D" id="3.40.50.2020">
    <property type="match status" value="1"/>
</dbReference>
<organism evidence="14 15">
    <name type="scientific">Pseudoalteromonas rubra</name>
    <dbReference type="NCBI Taxonomy" id="43658"/>
    <lineage>
        <taxon>Bacteria</taxon>
        <taxon>Pseudomonadati</taxon>
        <taxon>Pseudomonadota</taxon>
        <taxon>Gammaproteobacteria</taxon>
        <taxon>Alteromonadales</taxon>
        <taxon>Pseudoalteromonadaceae</taxon>
        <taxon>Pseudoalteromonas</taxon>
    </lineage>
</organism>
<reference evidence="14 15" key="1">
    <citation type="journal article" date="2015" name="BMC Genomics">
        <title>Genome mining reveals unlocked bioactive potential of marine Gram-negative bacteria.</title>
        <authorList>
            <person name="Machado H."/>
            <person name="Sonnenschein E.C."/>
            <person name="Melchiorsen J."/>
            <person name="Gram L."/>
        </authorList>
    </citation>
    <scope>NUCLEOTIDE SEQUENCE [LARGE SCALE GENOMIC DNA]</scope>
    <source>
        <strain evidence="14 15">S2471</strain>
    </source>
</reference>
<dbReference type="GO" id="GO:0003999">
    <property type="term" value="F:adenine phosphoribosyltransferase activity"/>
    <property type="evidence" value="ECO:0007669"/>
    <property type="project" value="UniProtKB-UniRule"/>
</dbReference>
<dbReference type="InterPro" id="IPR005764">
    <property type="entry name" value="Ade_phspho_trans"/>
</dbReference>
<dbReference type="SUPFAM" id="SSF53271">
    <property type="entry name" value="PRTase-like"/>
    <property type="match status" value="1"/>
</dbReference>
<keyword evidence="10 12" id="KW-0808">Transferase</keyword>
<evidence type="ECO:0000256" key="10">
    <source>
        <dbReference type="ARBA" id="ARBA00022679"/>
    </source>
</evidence>
<evidence type="ECO:0000256" key="5">
    <source>
        <dbReference type="ARBA" id="ARBA00008391"/>
    </source>
</evidence>
<name>A0A0F4QHB7_9GAMM</name>
<dbReference type="AlphaFoldDB" id="A0A0F4QHB7"/>
<evidence type="ECO:0000256" key="11">
    <source>
        <dbReference type="ARBA" id="ARBA00022726"/>
    </source>
</evidence>
<evidence type="ECO:0000256" key="3">
    <source>
        <dbReference type="ARBA" id="ARBA00004496"/>
    </source>
</evidence>
<evidence type="ECO:0000256" key="8">
    <source>
        <dbReference type="ARBA" id="ARBA00022490"/>
    </source>
</evidence>
<dbReference type="NCBIfam" id="NF002636">
    <property type="entry name" value="PRK02304.1-5"/>
    <property type="match status" value="1"/>
</dbReference>
<evidence type="ECO:0000256" key="12">
    <source>
        <dbReference type="HAMAP-Rule" id="MF_00004"/>
    </source>
</evidence>
<evidence type="ECO:0000256" key="9">
    <source>
        <dbReference type="ARBA" id="ARBA00022676"/>
    </source>
</evidence>
<dbReference type="NCBIfam" id="NF002634">
    <property type="entry name" value="PRK02304.1-3"/>
    <property type="match status" value="1"/>
</dbReference>
<dbReference type="InterPro" id="IPR029057">
    <property type="entry name" value="PRTase-like"/>
</dbReference>
<evidence type="ECO:0000256" key="7">
    <source>
        <dbReference type="ARBA" id="ARBA00011893"/>
    </source>
</evidence>
<dbReference type="RefSeq" id="WP_046006393.1">
    <property type="nucleotide sequence ID" value="NZ_JXYA01000045.1"/>
</dbReference>
<comment type="catalytic activity">
    <reaction evidence="1 12">
        <text>AMP + diphosphate = 5-phospho-alpha-D-ribose 1-diphosphate + adenine</text>
        <dbReference type="Rhea" id="RHEA:16609"/>
        <dbReference type="ChEBI" id="CHEBI:16708"/>
        <dbReference type="ChEBI" id="CHEBI:33019"/>
        <dbReference type="ChEBI" id="CHEBI:58017"/>
        <dbReference type="ChEBI" id="CHEBI:456215"/>
        <dbReference type="EC" id="2.4.2.7"/>
    </reaction>
</comment>
<feature type="domain" description="Phosphoribosyltransferase" evidence="13">
    <location>
        <begin position="29"/>
        <end position="163"/>
    </location>
</feature>
<evidence type="ECO:0000313" key="14">
    <source>
        <dbReference type="EMBL" id="KJZ06724.1"/>
    </source>
</evidence>
<dbReference type="NCBIfam" id="TIGR01090">
    <property type="entry name" value="apt"/>
    <property type="match status" value="1"/>
</dbReference>
<comment type="pathway">
    <text evidence="4 12">Purine metabolism; AMP biosynthesis via salvage pathway; AMP from adenine: step 1/1.</text>
</comment>
<keyword evidence="8 12" id="KW-0963">Cytoplasm</keyword>
<keyword evidence="15" id="KW-1185">Reference proteome</keyword>
<keyword evidence="11 12" id="KW-0660">Purine salvage</keyword>
<dbReference type="GO" id="GO:0005829">
    <property type="term" value="C:cytosol"/>
    <property type="evidence" value="ECO:0007669"/>
    <property type="project" value="TreeGrafter"/>
</dbReference>
<evidence type="ECO:0000313" key="15">
    <source>
        <dbReference type="Proteomes" id="UP000033452"/>
    </source>
</evidence>
<dbReference type="GO" id="GO:0044209">
    <property type="term" value="P:AMP salvage"/>
    <property type="evidence" value="ECO:0007669"/>
    <property type="project" value="UniProtKB-UniRule"/>
</dbReference>
<comment type="function">
    <text evidence="2 12">Catalyzes a salvage reaction resulting in the formation of AMP, that is energically less costly than de novo synthesis.</text>
</comment>
<protein>
    <recommendedName>
        <fullName evidence="7 12">Adenine phosphoribosyltransferase</fullName>
        <shortName evidence="12">APRT</shortName>
        <ecNumber evidence="7 12">2.4.2.7</ecNumber>
    </recommendedName>
</protein>
<comment type="subunit">
    <text evidence="6 12">Homodimer.</text>
</comment>
<dbReference type="OrthoDB" id="9803963at2"/>
<dbReference type="CDD" id="cd06223">
    <property type="entry name" value="PRTases_typeI"/>
    <property type="match status" value="1"/>
</dbReference>
<gene>
    <name evidence="12" type="primary">apt</name>
    <name evidence="14" type="ORF">TW77_18130</name>
</gene>
<proteinExistence type="inferred from homology"/>
<dbReference type="FunFam" id="3.40.50.2020:FF:000004">
    <property type="entry name" value="Adenine phosphoribosyltransferase"/>
    <property type="match status" value="1"/>
</dbReference>
<accession>A0A0F4QHB7</accession>
<dbReference type="EC" id="2.4.2.7" evidence="7 12"/>
<dbReference type="Pfam" id="PF00156">
    <property type="entry name" value="Pribosyltran"/>
    <property type="match status" value="1"/>
</dbReference>
<dbReference type="NCBIfam" id="NF002632">
    <property type="entry name" value="PRK02304.1-1"/>
    <property type="match status" value="1"/>
</dbReference>
<dbReference type="InterPro" id="IPR050120">
    <property type="entry name" value="Adenine_PRTase"/>
</dbReference>
<dbReference type="EMBL" id="JXYA01000045">
    <property type="protein sequence ID" value="KJZ06724.1"/>
    <property type="molecule type" value="Genomic_DNA"/>
</dbReference>
<dbReference type="PANTHER" id="PTHR11776:SF7">
    <property type="entry name" value="PHOSPHORIBOSYLTRANSFERASE DOMAIN-CONTAINING PROTEIN"/>
    <property type="match status" value="1"/>
</dbReference>
<keyword evidence="9 12" id="KW-0328">Glycosyltransferase</keyword>
<dbReference type="HAMAP" id="MF_00004">
    <property type="entry name" value="Aden_phosphoribosyltr"/>
    <property type="match status" value="1"/>
</dbReference>
<evidence type="ECO:0000256" key="6">
    <source>
        <dbReference type="ARBA" id="ARBA00011738"/>
    </source>
</evidence>
<dbReference type="GO" id="GO:0006168">
    <property type="term" value="P:adenine salvage"/>
    <property type="evidence" value="ECO:0007669"/>
    <property type="project" value="InterPro"/>
</dbReference>